<protein>
    <submittedName>
        <fullName evidence="1">Uncharacterized protein</fullName>
    </submittedName>
</protein>
<organism evidence="1">
    <name type="scientific">marine sediment metagenome</name>
    <dbReference type="NCBI Taxonomy" id="412755"/>
    <lineage>
        <taxon>unclassified sequences</taxon>
        <taxon>metagenomes</taxon>
        <taxon>ecological metagenomes</taxon>
    </lineage>
</organism>
<gene>
    <name evidence="1" type="ORF">S01H1_27270</name>
</gene>
<dbReference type="EMBL" id="BARS01016591">
    <property type="protein sequence ID" value="GAF88571.1"/>
    <property type="molecule type" value="Genomic_DNA"/>
</dbReference>
<reference evidence="1" key="1">
    <citation type="journal article" date="2014" name="Front. Microbiol.">
        <title>High frequency of phylogenetically diverse reductive dehalogenase-homologous genes in deep subseafloor sedimentary metagenomes.</title>
        <authorList>
            <person name="Kawai M."/>
            <person name="Futagami T."/>
            <person name="Toyoda A."/>
            <person name="Takaki Y."/>
            <person name="Nishi S."/>
            <person name="Hori S."/>
            <person name="Arai W."/>
            <person name="Tsubouchi T."/>
            <person name="Morono Y."/>
            <person name="Uchiyama I."/>
            <person name="Ito T."/>
            <person name="Fujiyama A."/>
            <person name="Inagaki F."/>
            <person name="Takami H."/>
        </authorList>
    </citation>
    <scope>NUCLEOTIDE SEQUENCE</scope>
    <source>
        <strain evidence="1">Expedition CK06-06</strain>
    </source>
</reference>
<comment type="caution">
    <text evidence="1">The sequence shown here is derived from an EMBL/GenBank/DDBJ whole genome shotgun (WGS) entry which is preliminary data.</text>
</comment>
<proteinExistence type="predicted"/>
<dbReference type="AlphaFoldDB" id="X0TMT0"/>
<name>X0TMT0_9ZZZZ</name>
<accession>X0TMT0</accession>
<feature type="non-terminal residue" evidence="1">
    <location>
        <position position="134"/>
    </location>
</feature>
<evidence type="ECO:0000313" key="1">
    <source>
        <dbReference type="EMBL" id="GAF88571.1"/>
    </source>
</evidence>
<sequence>MGGMGQTMTKKALTLSCAISMLLIALVTMSACCGGISFGVPFYTVDLTETLVEIPGIVDNSLNALDTWLADLGMPPTEIATLLSDINNSITDFISNIEEFSITSFPIPLVGGSIEFDLPLVVIDGIRLSGGILN</sequence>